<dbReference type="PANTHER" id="PTHR24148">
    <property type="entry name" value="ANKYRIN REPEAT DOMAIN-CONTAINING PROTEIN 39 HOMOLOG-RELATED"/>
    <property type="match status" value="1"/>
</dbReference>
<evidence type="ECO:0000313" key="2">
    <source>
        <dbReference type="EMBL" id="PMD45987.1"/>
    </source>
</evidence>
<accession>A0A2J6S5F2</accession>
<keyword evidence="3" id="KW-1185">Reference proteome</keyword>
<dbReference type="PANTHER" id="PTHR24148:SF78">
    <property type="entry name" value="HETEROKARYON INCOMPATIBILITY DOMAIN-CONTAINING PROTEIN"/>
    <property type="match status" value="1"/>
</dbReference>
<feature type="domain" description="Heterokaryon incompatibility" evidence="1">
    <location>
        <begin position="48"/>
        <end position="202"/>
    </location>
</feature>
<name>A0A2J6S5F2_HYAVF</name>
<dbReference type="STRING" id="1149755.A0A2J6S5F2"/>
<evidence type="ECO:0000313" key="3">
    <source>
        <dbReference type="Proteomes" id="UP000235786"/>
    </source>
</evidence>
<reference evidence="2 3" key="1">
    <citation type="submission" date="2016-04" db="EMBL/GenBank/DDBJ databases">
        <title>A degradative enzymes factory behind the ericoid mycorrhizal symbiosis.</title>
        <authorList>
            <consortium name="DOE Joint Genome Institute"/>
            <person name="Martino E."/>
            <person name="Morin E."/>
            <person name="Grelet G."/>
            <person name="Kuo A."/>
            <person name="Kohler A."/>
            <person name="Daghino S."/>
            <person name="Barry K."/>
            <person name="Choi C."/>
            <person name="Cichocki N."/>
            <person name="Clum A."/>
            <person name="Copeland A."/>
            <person name="Hainaut M."/>
            <person name="Haridas S."/>
            <person name="Labutti K."/>
            <person name="Lindquist E."/>
            <person name="Lipzen A."/>
            <person name="Khouja H.-R."/>
            <person name="Murat C."/>
            <person name="Ohm R."/>
            <person name="Olson A."/>
            <person name="Spatafora J."/>
            <person name="Veneault-Fourrey C."/>
            <person name="Henrissat B."/>
            <person name="Grigoriev I."/>
            <person name="Martin F."/>
            <person name="Perotto S."/>
        </authorList>
    </citation>
    <scope>NUCLEOTIDE SEQUENCE [LARGE SCALE GENOMIC DNA]</scope>
    <source>
        <strain evidence="2 3">F</strain>
    </source>
</reference>
<gene>
    <name evidence="2" type="ORF">L207DRAFT_379159</name>
</gene>
<dbReference type="OrthoDB" id="194358at2759"/>
<dbReference type="InterPro" id="IPR052895">
    <property type="entry name" value="HetReg/Transcr_Mod"/>
</dbReference>
<proteinExistence type="predicted"/>
<feature type="non-terminal residue" evidence="2">
    <location>
        <position position="349"/>
    </location>
</feature>
<dbReference type="EMBL" id="KZ613939">
    <property type="protein sequence ID" value="PMD45987.1"/>
    <property type="molecule type" value="Genomic_DNA"/>
</dbReference>
<organism evidence="2 3">
    <name type="scientific">Hyaloscypha variabilis (strain UAMH 11265 / GT02V1 / F)</name>
    <name type="common">Meliniomyces variabilis</name>
    <dbReference type="NCBI Taxonomy" id="1149755"/>
    <lineage>
        <taxon>Eukaryota</taxon>
        <taxon>Fungi</taxon>
        <taxon>Dikarya</taxon>
        <taxon>Ascomycota</taxon>
        <taxon>Pezizomycotina</taxon>
        <taxon>Leotiomycetes</taxon>
        <taxon>Helotiales</taxon>
        <taxon>Hyaloscyphaceae</taxon>
        <taxon>Hyaloscypha</taxon>
        <taxon>Hyaloscypha variabilis</taxon>
    </lineage>
</organism>
<protein>
    <submittedName>
        <fullName evidence="2">HET-domain-containing protein</fullName>
    </submittedName>
</protein>
<dbReference type="InterPro" id="IPR010730">
    <property type="entry name" value="HET"/>
</dbReference>
<dbReference type="Pfam" id="PF06985">
    <property type="entry name" value="HET"/>
    <property type="match status" value="1"/>
</dbReference>
<dbReference type="AlphaFoldDB" id="A0A2J6S5F2"/>
<dbReference type="Proteomes" id="UP000235786">
    <property type="component" value="Unassembled WGS sequence"/>
</dbReference>
<sequence>MANYKYHPIDLDRPGVRLLQLSRGKRGDDIHCDLFDGWISQVEQGIPYEALSYTWETTEKSAQITVNGCTMQVTSNLYSALQHLRLEAVDRVLWVDAICINQENMEERRHQVQLMSQIYKEAERVLVWLGEGTEESDLLMDVMKQLHEISVKIEGDWRPLAQFWFNPRAGKRNMTPEIDIWHEAMEEMLGRPWFRRIWILQEIANARVATIHCGECSVSARTFAQVPSIIGFQPDTHSQAVLDIMPGPSRKESWWGQNRNLLNLLIKFRGSKATDDRDMIYALLGISLDACQSDVLFPDYKKSLQQVIQDATSFLLSHTGAVDPSLSKFLNWTLAEFLGNLDSLSSSIL</sequence>
<evidence type="ECO:0000259" key="1">
    <source>
        <dbReference type="Pfam" id="PF06985"/>
    </source>
</evidence>